<reference evidence="2" key="1">
    <citation type="journal article" date="2019" name="Int. J. Syst. Evol. Microbiol.">
        <title>The Global Catalogue of Microorganisms (GCM) 10K type strain sequencing project: providing services to taxonomists for standard genome sequencing and annotation.</title>
        <authorList>
            <consortium name="The Broad Institute Genomics Platform"/>
            <consortium name="The Broad Institute Genome Sequencing Center for Infectious Disease"/>
            <person name="Wu L."/>
            <person name="Ma J."/>
        </authorList>
    </citation>
    <scope>NUCLEOTIDE SEQUENCE [LARGE SCALE GENOMIC DNA]</scope>
    <source>
        <strain evidence="2">KCTC 52607</strain>
    </source>
</reference>
<evidence type="ECO:0000313" key="1">
    <source>
        <dbReference type="EMBL" id="MFC3097348.1"/>
    </source>
</evidence>
<keyword evidence="2" id="KW-1185">Reference proteome</keyword>
<dbReference type="EMBL" id="JBHRST010000008">
    <property type="protein sequence ID" value="MFC3097348.1"/>
    <property type="molecule type" value="Genomic_DNA"/>
</dbReference>
<dbReference type="RefSeq" id="WP_336926116.1">
    <property type="nucleotide sequence ID" value="NZ_JBANRO010000006.1"/>
</dbReference>
<dbReference type="Proteomes" id="UP001595456">
    <property type="component" value="Unassembled WGS sequence"/>
</dbReference>
<comment type="caution">
    <text evidence="1">The sequence shown here is derived from an EMBL/GenBank/DDBJ whole genome shotgun (WGS) entry which is preliminary data.</text>
</comment>
<evidence type="ECO:0000313" key="2">
    <source>
        <dbReference type="Proteomes" id="UP001595456"/>
    </source>
</evidence>
<protein>
    <submittedName>
        <fullName evidence="1">Uncharacterized protein</fullName>
    </submittedName>
</protein>
<proteinExistence type="predicted"/>
<organism evidence="1 2">
    <name type="scientific">Alteraurantiacibacter palmitatis</name>
    <dbReference type="NCBI Taxonomy" id="2054628"/>
    <lineage>
        <taxon>Bacteria</taxon>
        <taxon>Pseudomonadati</taxon>
        <taxon>Pseudomonadota</taxon>
        <taxon>Alphaproteobacteria</taxon>
        <taxon>Sphingomonadales</taxon>
        <taxon>Erythrobacteraceae</taxon>
        <taxon>Alteraurantiacibacter</taxon>
    </lineage>
</organism>
<sequence length="104" mass="11179">MTLSSLTFPDFPRQLVRALLIGNAELDPGKADMIVDIAIHAVESGRRAMLEVLDRPDNFAISISALSLANSMLSHSLERLQDALHSWAQNAGAKTFSASVEMGG</sequence>
<name>A0ABV7E655_9SPHN</name>
<accession>A0ABV7E655</accession>
<gene>
    <name evidence="1" type="ORF">ACFODU_05970</name>
</gene>